<dbReference type="EMBL" id="BARW01039877">
    <property type="protein sequence ID" value="GAJ23296.1"/>
    <property type="molecule type" value="Genomic_DNA"/>
</dbReference>
<name>X1VWZ9_9ZZZZ</name>
<gene>
    <name evidence="1" type="ORF">S12H4_60543</name>
</gene>
<sequence>FYCPGSILKVEGIDSSHPITYGYGSESIVYFHRCAVFEITGEGPVGLAWYPDDPDEIILSGWIIDEEGLTAGAPVLIEYPMEDGKVIMAAFLANNRAQPHETFKFIFNAIFDAAVSE</sequence>
<evidence type="ECO:0000313" key="1">
    <source>
        <dbReference type="EMBL" id="GAJ23296.1"/>
    </source>
</evidence>
<feature type="non-terminal residue" evidence="1">
    <location>
        <position position="1"/>
    </location>
</feature>
<protein>
    <submittedName>
        <fullName evidence="1">Uncharacterized protein</fullName>
    </submittedName>
</protein>
<organism evidence="1">
    <name type="scientific">marine sediment metagenome</name>
    <dbReference type="NCBI Taxonomy" id="412755"/>
    <lineage>
        <taxon>unclassified sequences</taxon>
        <taxon>metagenomes</taxon>
        <taxon>ecological metagenomes</taxon>
    </lineage>
</organism>
<proteinExistence type="predicted"/>
<reference evidence="1" key="1">
    <citation type="journal article" date="2014" name="Front. Microbiol.">
        <title>High frequency of phylogenetically diverse reductive dehalogenase-homologous genes in deep subseafloor sedimentary metagenomes.</title>
        <authorList>
            <person name="Kawai M."/>
            <person name="Futagami T."/>
            <person name="Toyoda A."/>
            <person name="Takaki Y."/>
            <person name="Nishi S."/>
            <person name="Hori S."/>
            <person name="Arai W."/>
            <person name="Tsubouchi T."/>
            <person name="Morono Y."/>
            <person name="Uchiyama I."/>
            <person name="Ito T."/>
            <person name="Fujiyama A."/>
            <person name="Inagaki F."/>
            <person name="Takami H."/>
        </authorList>
    </citation>
    <scope>NUCLEOTIDE SEQUENCE</scope>
    <source>
        <strain evidence="1">Expedition CK06-06</strain>
    </source>
</reference>
<comment type="caution">
    <text evidence="1">The sequence shown here is derived from an EMBL/GenBank/DDBJ whole genome shotgun (WGS) entry which is preliminary data.</text>
</comment>
<dbReference type="AlphaFoldDB" id="X1VWZ9"/>
<accession>X1VWZ9</accession>